<sequence length="62" mass="7351">MKGMVYRYYHLEESKSTKYPTHIWNRLLINLEALAARLERPPLTFPRPLWLDPCGDPPQQTP</sequence>
<comment type="caution">
    <text evidence="1">The sequence shown here is derived from an EMBL/GenBank/DDBJ whole genome shotgun (WGS) entry which is preliminary data.</text>
</comment>
<dbReference type="Proteomes" id="UP000886595">
    <property type="component" value="Unassembled WGS sequence"/>
</dbReference>
<organism evidence="1 2">
    <name type="scientific">Brassica carinata</name>
    <name type="common">Ethiopian mustard</name>
    <name type="synonym">Abyssinian cabbage</name>
    <dbReference type="NCBI Taxonomy" id="52824"/>
    <lineage>
        <taxon>Eukaryota</taxon>
        <taxon>Viridiplantae</taxon>
        <taxon>Streptophyta</taxon>
        <taxon>Embryophyta</taxon>
        <taxon>Tracheophyta</taxon>
        <taxon>Spermatophyta</taxon>
        <taxon>Magnoliopsida</taxon>
        <taxon>eudicotyledons</taxon>
        <taxon>Gunneridae</taxon>
        <taxon>Pentapetalae</taxon>
        <taxon>rosids</taxon>
        <taxon>malvids</taxon>
        <taxon>Brassicales</taxon>
        <taxon>Brassicaceae</taxon>
        <taxon>Brassiceae</taxon>
        <taxon>Brassica</taxon>
    </lineage>
</organism>
<proteinExistence type="predicted"/>
<reference evidence="1 2" key="1">
    <citation type="submission" date="2020-02" db="EMBL/GenBank/DDBJ databases">
        <authorList>
            <person name="Ma Q."/>
            <person name="Huang Y."/>
            <person name="Song X."/>
            <person name="Pei D."/>
        </authorList>
    </citation>
    <scope>NUCLEOTIDE SEQUENCE [LARGE SCALE GENOMIC DNA]</scope>
    <source>
        <strain evidence="1">Sxm20200214</strain>
        <tissue evidence="1">Leaf</tissue>
    </source>
</reference>
<evidence type="ECO:0000313" key="1">
    <source>
        <dbReference type="EMBL" id="KAG2288897.1"/>
    </source>
</evidence>
<evidence type="ECO:0000313" key="2">
    <source>
        <dbReference type="Proteomes" id="UP000886595"/>
    </source>
</evidence>
<accession>A0A8X7RJ95</accession>
<dbReference type="AlphaFoldDB" id="A0A8X7RJ95"/>
<name>A0A8X7RJ95_BRACI</name>
<dbReference type="EMBL" id="JAAMPC010000010">
    <property type="protein sequence ID" value="KAG2288897.1"/>
    <property type="molecule type" value="Genomic_DNA"/>
</dbReference>
<protein>
    <submittedName>
        <fullName evidence="1">Uncharacterized protein</fullName>
    </submittedName>
</protein>
<gene>
    <name evidence="1" type="ORF">Bca52824_048501</name>
</gene>
<keyword evidence="2" id="KW-1185">Reference proteome</keyword>